<accession>G0L8H1</accession>
<reference evidence="3" key="1">
    <citation type="submission" date="2009-07" db="EMBL/GenBank/DDBJ databases">
        <title>Complete genome sequence of Zobellia galactanivorans Dsij.</title>
        <authorList>
            <consortium name="Genoscope - CEA"/>
        </authorList>
    </citation>
    <scope>NUCLEOTIDE SEQUENCE [LARGE SCALE GENOMIC DNA]</scope>
    <source>
        <strain evidence="3">DSM 12802 / CCUG 47099 / CIP 106680 / NCIMB 13871 / Dsij</strain>
    </source>
</reference>
<name>G0L8H1_ZOBGA</name>
<evidence type="ECO:0000256" key="1">
    <source>
        <dbReference type="SAM" id="MobiDB-lite"/>
    </source>
</evidence>
<evidence type="ECO:0000313" key="2">
    <source>
        <dbReference type="EMBL" id="CAZ97563.1"/>
    </source>
</evidence>
<gene>
    <name evidence="2" type="ordered locus">zobellia_3425</name>
</gene>
<dbReference type="EMBL" id="FP476056">
    <property type="protein sequence ID" value="CAZ97563.1"/>
    <property type="molecule type" value="Genomic_DNA"/>
</dbReference>
<dbReference type="STRING" id="63186.ZOBELLIA_3425"/>
<evidence type="ECO:0000313" key="3">
    <source>
        <dbReference type="Proteomes" id="UP000008898"/>
    </source>
</evidence>
<dbReference type="Proteomes" id="UP000008898">
    <property type="component" value="Chromosome"/>
</dbReference>
<reference evidence="2 3" key="2">
    <citation type="journal article" date="2012" name="Environ. Microbiol.">
        <title>Characterization of the first alginolytic operons in a marine bacterium: from their emergence in marine Flavobacteriia to their independent transfers to marine Proteobacteria and human gut Bacteroides.</title>
        <authorList>
            <person name="Thomas F."/>
            <person name="Barbeyron T."/>
            <person name="Tonon T."/>
            <person name="Genicot S."/>
            <person name="Czjzek M."/>
            <person name="Michel G."/>
        </authorList>
    </citation>
    <scope>NUCLEOTIDE SEQUENCE [LARGE SCALE GENOMIC DNA]</scope>
    <source>
        <strain evidence="3">DSM 12802 / CCUG 47099 / CIP 106680 / NCIMB 13871 / Dsij</strain>
    </source>
</reference>
<dbReference type="PATRIC" id="fig|63186.3.peg.3336"/>
<dbReference type="KEGG" id="zga:ZOBELLIA_3425"/>
<organism evidence="2 3">
    <name type="scientific">Zobellia galactanivorans (strain DSM 12802 / CCUG 47099 / CIP 106680 / NCIMB 13871 / Dsij)</name>
    <dbReference type="NCBI Taxonomy" id="63186"/>
    <lineage>
        <taxon>Bacteria</taxon>
        <taxon>Pseudomonadati</taxon>
        <taxon>Bacteroidota</taxon>
        <taxon>Flavobacteriia</taxon>
        <taxon>Flavobacteriales</taxon>
        <taxon>Flavobacteriaceae</taxon>
        <taxon>Zobellia</taxon>
    </lineage>
</organism>
<dbReference type="OrthoDB" id="1427092at2"/>
<sequence length="370" mass="42734">MNVESLLNKIKIFTELVIDSGFKRDVIDYKQSIAQAQNQNLVFMKGLSENIKENLIYFENNSLDSELSSVLRENEPFTSLNTLEELEELDSDKEIDGQQYFQKFNQILNKLQKAIQTNESELNTVKTTFEKYVSEEDDFDDDGEQAVMSLIFKDLESTGSLKEFSRVLHRWNRTLLIYHTLLKSESPKEISLVEIQNGSIDVIFNIDFDVAIDLTELIKTGLKVYGAYLLYKSKTAKEIIASYMGNKKLIATEKEREKLMLDNIKDSIKLKALEQHKENLKTDSPPTKAGATKKADEVAKVITDHIVKGNEVKLLTPPELEEEDKPDMSTELRTETATVRERWKKLDEKEKQLLLDKYTIKEEEEEKKDK</sequence>
<feature type="compositionally biased region" description="Basic and acidic residues" evidence="1">
    <location>
        <begin position="326"/>
        <end position="335"/>
    </location>
</feature>
<protein>
    <submittedName>
        <fullName evidence="2">Uncharacterized protein</fullName>
    </submittedName>
</protein>
<dbReference type="AlphaFoldDB" id="G0L8H1"/>
<feature type="region of interest" description="Disordered" evidence="1">
    <location>
        <begin position="316"/>
        <end position="335"/>
    </location>
</feature>
<proteinExistence type="predicted"/>
<dbReference type="HOGENOM" id="CLU_747939_0_0_10"/>
<keyword evidence="3" id="KW-1185">Reference proteome</keyword>
<dbReference type="RefSeq" id="WP_013994753.1">
    <property type="nucleotide sequence ID" value="NC_015844.1"/>
</dbReference>